<feature type="transmembrane region" description="Helical" evidence="1">
    <location>
        <begin position="116"/>
        <end position="137"/>
    </location>
</feature>
<feature type="transmembrane region" description="Helical" evidence="1">
    <location>
        <begin position="57"/>
        <end position="78"/>
    </location>
</feature>
<feature type="transmembrane region" description="Helical" evidence="1">
    <location>
        <begin position="90"/>
        <end position="109"/>
    </location>
</feature>
<dbReference type="RefSeq" id="WP_045106701.1">
    <property type="nucleotide sequence ID" value="NZ_LNYF01000009.1"/>
</dbReference>
<dbReference type="Pfam" id="PF11086">
    <property type="entry name" value="DUF2878"/>
    <property type="match status" value="1"/>
</dbReference>
<protein>
    <recommendedName>
        <fullName evidence="4">DUF2878 domain-containing protein</fullName>
    </recommendedName>
</protein>
<proteinExistence type="predicted"/>
<keyword evidence="3" id="KW-1185">Reference proteome</keyword>
<evidence type="ECO:0000313" key="3">
    <source>
        <dbReference type="Proteomes" id="UP000032803"/>
    </source>
</evidence>
<accession>A0A0A8UWN5</accession>
<dbReference type="InterPro" id="IPR021306">
    <property type="entry name" value="DUF2878"/>
</dbReference>
<dbReference type="EMBL" id="LN681225">
    <property type="protein sequence ID" value="CEK11512.1"/>
    <property type="molecule type" value="Genomic_DNA"/>
</dbReference>
<dbReference type="STRING" id="449.LHA_2501"/>
<dbReference type="HOGENOM" id="CLU_110723_1_0_6"/>
<keyword evidence="1" id="KW-0812">Transmembrane</keyword>
<organism evidence="2 3">
    <name type="scientific">Legionella hackeliae</name>
    <dbReference type="NCBI Taxonomy" id="449"/>
    <lineage>
        <taxon>Bacteria</taxon>
        <taxon>Pseudomonadati</taxon>
        <taxon>Pseudomonadota</taxon>
        <taxon>Gammaproteobacteria</taxon>
        <taxon>Legionellales</taxon>
        <taxon>Legionellaceae</taxon>
        <taxon>Legionella</taxon>
    </lineage>
</organism>
<name>A0A0A8UWN5_LEGHA</name>
<dbReference type="Proteomes" id="UP000032803">
    <property type="component" value="Chromosome I"/>
</dbReference>
<feature type="transmembrane region" description="Helical" evidence="1">
    <location>
        <begin position="7"/>
        <end position="24"/>
    </location>
</feature>
<dbReference type="KEGG" id="lha:LHA_2501"/>
<evidence type="ECO:0000256" key="1">
    <source>
        <dbReference type="SAM" id="Phobius"/>
    </source>
</evidence>
<reference evidence="3" key="1">
    <citation type="submission" date="2014-09" db="EMBL/GenBank/DDBJ databases">
        <authorList>
            <person name="Gomez-Valero L."/>
        </authorList>
    </citation>
    <scope>NUCLEOTIDE SEQUENCE [LARGE SCALE GENOMIC DNA]</scope>
    <source>
        <strain evidence="3">ATCC35250</strain>
    </source>
</reference>
<sequence>MNTMSWLIHFFCYYLAWINCVLLAGKNMPYRSSFVVLLILFFQILLQSIIRRPWVDALVYGIALMVVGMIIDTMWLFLGLIDYNANPLNPYFSPPWIAFLWLSFGFNLITLSQRLIVHTFLFGLLTFPSIILAYWLGAKLGAAVLNSHWFYIMLGGVWSLIIPLSLNLFNHFRRDFT</sequence>
<evidence type="ECO:0000313" key="2">
    <source>
        <dbReference type="EMBL" id="CEK11512.1"/>
    </source>
</evidence>
<feature type="transmembrane region" description="Helical" evidence="1">
    <location>
        <begin position="30"/>
        <end position="50"/>
    </location>
</feature>
<gene>
    <name evidence="2" type="ORF">LHA_2501</name>
</gene>
<feature type="transmembrane region" description="Helical" evidence="1">
    <location>
        <begin position="149"/>
        <end position="169"/>
    </location>
</feature>
<evidence type="ECO:0008006" key="4">
    <source>
        <dbReference type="Google" id="ProtNLM"/>
    </source>
</evidence>
<keyword evidence="1" id="KW-1133">Transmembrane helix</keyword>
<keyword evidence="1" id="KW-0472">Membrane</keyword>
<dbReference type="AlphaFoldDB" id="A0A0A8UWN5"/>